<dbReference type="WBParaSite" id="SRDH1_76310.2">
    <property type="protein sequence ID" value="SRDH1_76310.2"/>
    <property type="gene ID" value="SRDH1_76310"/>
</dbReference>
<reference evidence="1" key="1">
    <citation type="submission" date="2022-06" db="EMBL/GenBank/DDBJ databases">
        <authorList>
            <person name="Berger JAMES D."/>
            <person name="Berger JAMES D."/>
        </authorList>
    </citation>
    <scope>NUCLEOTIDE SEQUENCE [LARGE SCALE GENOMIC DNA]</scope>
</reference>
<dbReference type="WBParaSite" id="SRDH1_76310.1">
    <property type="protein sequence ID" value="SRDH1_76310.1"/>
    <property type="gene ID" value="SRDH1_76310"/>
</dbReference>
<evidence type="ECO:0000313" key="3">
    <source>
        <dbReference type="WBParaSite" id="SRDH1_76310.2"/>
    </source>
</evidence>
<organism evidence="1 3">
    <name type="scientific">Schistosoma rodhaini</name>
    <dbReference type="NCBI Taxonomy" id="6188"/>
    <lineage>
        <taxon>Eukaryota</taxon>
        <taxon>Metazoa</taxon>
        <taxon>Spiralia</taxon>
        <taxon>Lophotrochozoa</taxon>
        <taxon>Platyhelminthes</taxon>
        <taxon>Trematoda</taxon>
        <taxon>Digenea</taxon>
        <taxon>Strigeidida</taxon>
        <taxon>Schistosomatoidea</taxon>
        <taxon>Schistosomatidae</taxon>
        <taxon>Schistosoma</taxon>
    </lineage>
</organism>
<accession>A0AA85G551</accession>
<name>A0AA85G551_9TREM</name>
<reference evidence="2 3" key="2">
    <citation type="submission" date="2023-11" db="UniProtKB">
        <authorList>
            <consortium name="WormBaseParasite"/>
        </authorList>
    </citation>
    <scope>IDENTIFICATION</scope>
</reference>
<dbReference type="Proteomes" id="UP000050792">
    <property type="component" value="Unassembled WGS sequence"/>
</dbReference>
<evidence type="ECO:0000313" key="2">
    <source>
        <dbReference type="WBParaSite" id="SRDH1_76310.1"/>
    </source>
</evidence>
<dbReference type="AlphaFoldDB" id="A0AA85G551"/>
<evidence type="ECO:0000313" key="1">
    <source>
        <dbReference type="Proteomes" id="UP000050792"/>
    </source>
</evidence>
<protein>
    <submittedName>
        <fullName evidence="2 3">Uncharacterized protein</fullName>
    </submittedName>
</protein>
<sequence length="56" mass="6815">MYLKNYVNYKISLSEDNLFQTKNKSKINLQYFTLTQTQTHTHTYIQITNLIKYVHE</sequence>
<keyword evidence="1" id="KW-1185">Reference proteome</keyword>
<proteinExistence type="predicted"/>